<evidence type="ECO:0000313" key="5">
    <source>
        <dbReference type="EMBL" id="QRM16726.1"/>
    </source>
</evidence>
<evidence type="ECO:0000313" key="4">
    <source>
        <dbReference type="EMBL" id="QRM16593.1"/>
    </source>
</evidence>
<dbReference type="KEGG" id="vg:8683473"/>
<dbReference type="EMBL" id="MW580850">
    <property type="protein sequence ID" value="QRM16464.1"/>
    <property type="molecule type" value="Genomic_DNA"/>
</dbReference>
<reference evidence="1" key="2">
    <citation type="submission" date="2012-05" db="EMBL/GenBank/DDBJ databases">
        <authorList>
            <person name="van Beurden S.J."/>
            <person name="Gatherer D."/>
            <person name="Tuzi K."/>
            <person name="Herzyk P."/>
            <person name="Galbraith J."/>
            <person name="Peeters B.P.H."/>
            <person name="Rottier P.J.M."/>
            <person name="Engelsma M.Y."/>
            <person name="Davison A.J."/>
        </authorList>
    </citation>
    <scope>NUCLEOTIDE SEQUENCE</scope>
    <source>
        <strain evidence="1">500138</strain>
    </source>
</reference>
<evidence type="ECO:0000313" key="3">
    <source>
        <dbReference type="EMBL" id="QRM16464.1"/>
    </source>
</evidence>
<dbReference type="EMBL" id="MW580851">
    <property type="protein sequence ID" value="QRM16593.1"/>
    <property type="molecule type" value="Genomic_DNA"/>
</dbReference>
<dbReference type="EMBL" id="MW580852">
    <property type="protein sequence ID" value="QRM16726.1"/>
    <property type="molecule type" value="Genomic_DNA"/>
</dbReference>
<organism evidence="4">
    <name type="scientific">Anguillid herpesvirus 1</name>
    <dbReference type="NCBI Taxonomy" id="150286"/>
    <lineage>
        <taxon>Viruses</taxon>
        <taxon>Duplodnaviria</taxon>
        <taxon>Heunggongvirae</taxon>
        <taxon>Peploviricota</taxon>
        <taxon>Herviviricetes</taxon>
        <taxon>Herpesvirales</taxon>
        <taxon>Alloherpesviridae</taxon>
        <taxon>Cyvirus</taxon>
        <taxon>Cyvirus anguillidallo1</taxon>
    </lineage>
</organism>
<reference evidence="4" key="3">
    <citation type="journal article" date="2021" name="Microorganisms">
        <title>Genomes of Anguillid Herpesvirus 1 Strains Reveal Evolutionary Disparities and Low Genetic Diversity in the Genus Cyprinivirus.</title>
        <authorList>
            <person name="Donohoe O."/>
            <person name="Zhang H."/>
            <person name="Delrez N."/>
            <person name="Gao Y."/>
            <person name="Suarez N.M."/>
            <person name="Davison A.J."/>
            <person name="Vanderplasschen A."/>
        </authorList>
    </citation>
    <scope>NUCLEOTIDE SEQUENCE</scope>
    <source>
        <strain evidence="2">500138</strain>
        <strain evidence="4">DK-200249</strain>
        <strain evidence="3">DK-2008-50-66-1</strain>
        <strain evidence="5">DK-205223-2</strain>
        <strain evidence="6">DK-206116-1</strain>
        <strain evidence="7">HVA 486123</strain>
        <strain evidence="8">UK N080</strain>
    </source>
</reference>
<name>A0A1J0REG5_9VIRU</name>
<evidence type="ECO:0000313" key="8">
    <source>
        <dbReference type="EMBL" id="QRM17118.1"/>
    </source>
</evidence>
<accession>D2E892</accession>
<dbReference type="EMBL" id="FJ940765">
    <property type="protein sequence ID" value="ADA57804.1"/>
    <property type="molecule type" value="Genomic_DNA"/>
</dbReference>
<reference evidence="4" key="4">
    <citation type="submission" date="2021-02" db="EMBL/GenBank/DDBJ databases">
        <authorList>
            <person name="Vanderplasschen A.F.C."/>
            <person name="Davison A.J."/>
        </authorList>
    </citation>
    <scope>NUCLEOTIDE SEQUENCE</scope>
    <source>
        <strain evidence="2">500138</strain>
        <strain evidence="4">DK-200249</strain>
        <strain evidence="3">DK-2008-50-66-1</strain>
        <strain evidence="5">DK-205223-2</strain>
        <strain evidence="6">DK-206116-1</strain>
        <strain evidence="7">HVA 486123</strain>
        <strain evidence="8">UK N080</strain>
    </source>
</reference>
<dbReference type="RefSeq" id="YP_003358180.1">
    <property type="nucleotide sequence ID" value="NC_013668.3"/>
</dbReference>
<dbReference type="Proteomes" id="UP000011239">
    <property type="component" value="Segment"/>
</dbReference>
<evidence type="ECO:0000313" key="7">
    <source>
        <dbReference type="EMBL" id="QRM16987.1"/>
    </source>
</evidence>
<evidence type="ECO:0000313" key="9">
    <source>
        <dbReference type="Proteomes" id="UP000011239"/>
    </source>
</evidence>
<evidence type="ECO:0000313" key="2">
    <source>
        <dbReference type="EMBL" id="QRM16334.1"/>
    </source>
</evidence>
<dbReference type="EMBL" id="MW580855">
    <property type="protein sequence ID" value="QRM17118.1"/>
    <property type="molecule type" value="Genomic_DNA"/>
</dbReference>
<proteinExistence type="predicted"/>
<dbReference type="EMBL" id="MW580849">
    <property type="protein sequence ID" value="QRM16334.1"/>
    <property type="molecule type" value="Genomic_DNA"/>
</dbReference>
<reference evidence="1 9" key="1">
    <citation type="journal article" date="2010" name="J. Gen. Virol.">
        <title>Complete genome sequence and taxonomic position of anguillid herpesvirus 1.</title>
        <authorList>
            <person name="van Beurden S.J."/>
            <person name="Bossers A."/>
            <person name="Voorbergen-Laarman M.H."/>
            <person name="Haenen O.L."/>
            <person name="Peters S."/>
            <person name="Abma-Henkens M.H."/>
            <person name="Peeters B.P."/>
            <person name="Rottier P.J."/>
            <person name="Engelsma M.Y."/>
        </authorList>
    </citation>
    <scope>NUCLEOTIDE SEQUENCE [LARGE SCALE GENOMIC DNA]</scope>
    <source>
        <strain evidence="1">500138</strain>
        <strain evidence="9">Isolate Anguilla anguilla/Netherlands/500138/1998</strain>
    </source>
</reference>
<protein>
    <submittedName>
        <fullName evidence="4">Protein ORF41</fullName>
    </submittedName>
</protein>
<dbReference type="EMBL" id="MW580853">
    <property type="protein sequence ID" value="QRM16857.1"/>
    <property type="molecule type" value="Genomic_DNA"/>
</dbReference>
<dbReference type="EMBL" id="MW580854">
    <property type="protein sequence ID" value="QRM16987.1"/>
    <property type="molecule type" value="Genomic_DNA"/>
</dbReference>
<gene>
    <name evidence="4" type="primary">ORF41</name>
    <name evidence="1" type="ORF">AngHV1_ORF41</name>
</gene>
<dbReference type="GeneID" id="8683473"/>
<sequence>MNKWCKNAVNYKPCFVAQDCLGHHRYPLESGSDLDLIVCSIWIDEPTLHPTAHRRVKKLVFQGSGGPSLTGWPKWLYCMSKLHGLKMAPLPPLRLVRGTHGQEIFKGLPLSSPLLPLAWAAPLLNEYADPPLKPGTVWIRFCKDSKVLSWLCRSADGKQRWGEDLDTVVSVTLTINDHGYYLQRIQ</sequence>
<evidence type="ECO:0000313" key="6">
    <source>
        <dbReference type="EMBL" id="QRM16857.1"/>
    </source>
</evidence>
<accession>A0A1J0REG5</accession>
<evidence type="ECO:0000313" key="1">
    <source>
        <dbReference type="EMBL" id="ADA57804.1"/>
    </source>
</evidence>
<keyword evidence="9" id="KW-1185">Reference proteome</keyword>